<accession>A0A2C6KTD1</accession>
<gene>
    <name evidence="2" type="ORF">CSUI_005970</name>
</gene>
<comment type="caution">
    <text evidence="2">The sequence shown here is derived from an EMBL/GenBank/DDBJ whole genome shotgun (WGS) entry which is preliminary data.</text>
</comment>
<sequence>RLNDGLLRVHWRQLLVTVLLRAWCFILYLTYPNSIAYKKDPALIEIVQEV</sequence>
<evidence type="ECO:0000256" key="1">
    <source>
        <dbReference type="SAM" id="Phobius"/>
    </source>
</evidence>
<keyword evidence="3" id="KW-1185">Reference proteome</keyword>
<keyword evidence="1" id="KW-0472">Membrane</keyword>
<dbReference type="AlphaFoldDB" id="A0A2C6KTD1"/>
<dbReference type="RefSeq" id="XP_067921890.1">
    <property type="nucleotide sequence ID" value="XM_068066135.1"/>
</dbReference>
<reference evidence="2 3" key="1">
    <citation type="journal article" date="2017" name="Int. J. Parasitol.">
        <title>The genome of the protozoan parasite Cystoisospora suis and a reverse vaccinology approach to identify vaccine candidates.</title>
        <authorList>
            <person name="Palmieri N."/>
            <person name="Shrestha A."/>
            <person name="Ruttkowski B."/>
            <person name="Beck T."/>
            <person name="Vogl C."/>
            <person name="Tomley F."/>
            <person name="Blake D.P."/>
            <person name="Joachim A."/>
        </authorList>
    </citation>
    <scope>NUCLEOTIDE SEQUENCE [LARGE SCALE GENOMIC DNA]</scope>
    <source>
        <strain evidence="2 3">Wien I</strain>
    </source>
</reference>
<keyword evidence="1 2" id="KW-0812">Transmembrane</keyword>
<keyword evidence="1" id="KW-1133">Transmembrane helix</keyword>
<proteinExistence type="predicted"/>
<protein>
    <submittedName>
        <fullName evidence="2">Transmembrane</fullName>
    </submittedName>
</protein>
<dbReference type="VEuPathDB" id="ToxoDB:CSUI_005970"/>
<feature type="transmembrane region" description="Helical" evidence="1">
    <location>
        <begin position="12"/>
        <end position="31"/>
    </location>
</feature>
<organism evidence="2 3">
    <name type="scientific">Cystoisospora suis</name>
    <dbReference type="NCBI Taxonomy" id="483139"/>
    <lineage>
        <taxon>Eukaryota</taxon>
        <taxon>Sar</taxon>
        <taxon>Alveolata</taxon>
        <taxon>Apicomplexa</taxon>
        <taxon>Conoidasida</taxon>
        <taxon>Coccidia</taxon>
        <taxon>Eucoccidiorida</taxon>
        <taxon>Eimeriorina</taxon>
        <taxon>Sarcocystidae</taxon>
        <taxon>Cystoisospora</taxon>
    </lineage>
</organism>
<evidence type="ECO:0000313" key="3">
    <source>
        <dbReference type="Proteomes" id="UP000221165"/>
    </source>
</evidence>
<evidence type="ECO:0000313" key="2">
    <source>
        <dbReference type="EMBL" id="PHJ20199.1"/>
    </source>
</evidence>
<feature type="non-terminal residue" evidence="2">
    <location>
        <position position="1"/>
    </location>
</feature>
<dbReference type="Proteomes" id="UP000221165">
    <property type="component" value="Unassembled WGS sequence"/>
</dbReference>
<dbReference type="GeneID" id="94429346"/>
<name>A0A2C6KTD1_9APIC</name>
<dbReference type="EMBL" id="MIGC01002967">
    <property type="protein sequence ID" value="PHJ20199.1"/>
    <property type="molecule type" value="Genomic_DNA"/>
</dbReference>